<dbReference type="InterPro" id="IPR019039">
    <property type="entry name" value="T4-Rnl1-like_N"/>
</dbReference>
<accession>A0A1G7LF72</accession>
<name>A0A1G7LF72_9DEIN</name>
<organism evidence="2 3">
    <name type="scientific">Thermus arciformis</name>
    <dbReference type="NCBI Taxonomy" id="482827"/>
    <lineage>
        <taxon>Bacteria</taxon>
        <taxon>Thermotogati</taxon>
        <taxon>Deinococcota</taxon>
        <taxon>Deinococci</taxon>
        <taxon>Thermales</taxon>
        <taxon>Thermaceae</taxon>
        <taxon>Thermus</taxon>
    </lineage>
</organism>
<feature type="domain" description="T4 RNA ligase 1-like N-terminal" evidence="1">
    <location>
        <begin position="51"/>
        <end position="247"/>
    </location>
</feature>
<dbReference type="SMR" id="A0A1G7LF72"/>
<protein>
    <submittedName>
        <fullName evidence="2">RNA ligase</fullName>
    </submittedName>
</protein>
<dbReference type="Pfam" id="PF09511">
    <property type="entry name" value="RNA_lig_T4_1"/>
    <property type="match status" value="1"/>
</dbReference>
<reference evidence="3" key="1">
    <citation type="submission" date="2016-10" db="EMBL/GenBank/DDBJ databases">
        <authorList>
            <person name="Varghese N."/>
            <person name="Submissions S."/>
        </authorList>
    </citation>
    <scope>NUCLEOTIDE SEQUENCE [LARGE SCALE GENOMIC DNA]</scope>
    <source>
        <strain evidence="3">CGMCC 1.6992</strain>
    </source>
</reference>
<sequence length="377" mass="43152">MRKPPPPLKRALEIAAHPPFRVQREEGLVLISYREKGGFSEASWDAEARELRGIVYAEATGEAVSRPFHRFFNLGDPRCGFPPDRPLKTNDLLARKVDGFLLQVFAFQEKLWFASRAALRLSKAEHASWRQAWTPRHDAFVRQALESLGSITLLFEVVDPKRLSLERHEEAAAVLLAIRHIPTGRYWFPGAAPELDALLQSFQVPHVSWRPAGAGTLEELHRRVRNEKDKEGYVLWLEEGDFLKVKTDWALGFSRKQRRFQDHLREFSRSLMEDRFDDFIAGLSSEPEMQGDFLRLYRRIRNLIGETLAMAEEVRGLPRKEAVALLEGRLRSLPLAQARLSLALAAYEGGEERAWARFKTLLKGRGPQILDALLEEA</sequence>
<gene>
    <name evidence="2" type="ORF">SAMN04488243_1646</name>
</gene>
<dbReference type="GO" id="GO:0016874">
    <property type="term" value="F:ligase activity"/>
    <property type="evidence" value="ECO:0007669"/>
    <property type="project" value="UniProtKB-KW"/>
</dbReference>
<dbReference type="AlphaFoldDB" id="A0A1G7LF72"/>
<keyword evidence="3" id="KW-1185">Reference proteome</keyword>
<evidence type="ECO:0000313" key="2">
    <source>
        <dbReference type="EMBL" id="SDF48138.1"/>
    </source>
</evidence>
<dbReference type="EMBL" id="FNBC01000064">
    <property type="protein sequence ID" value="SDF48138.1"/>
    <property type="molecule type" value="Genomic_DNA"/>
</dbReference>
<dbReference type="RefSeq" id="WP_081892735.1">
    <property type="nucleotide sequence ID" value="NZ_FNBC01000064.1"/>
</dbReference>
<keyword evidence="2" id="KW-0436">Ligase</keyword>
<dbReference type="OrthoDB" id="9805698at2"/>
<dbReference type="STRING" id="482827.SAMN04488243_1646"/>
<dbReference type="Proteomes" id="UP000199446">
    <property type="component" value="Unassembled WGS sequence"/>
</dbReference>
<proteinExistence type="predicted"/>
<evidence type="ECO:0000313" key="3">
    <source>
        <dbReference type="Proteomes" id="UP000199446"/>
    </source>
</evidence>
<evidence type="ECO:0000259" key="1">
    <source>
        <dbReference type="Pfam" id="PF09511"/>
    </source>
</evidence>